<evidence type="ECO:0000256" key="5">
    <source>
        <dbReference type="ARBA" id="ARBA00022840"/>
    </source>
</evidence>
<evidence type="ECO:0000256" key="2">
    <source>
        <dbReference type="ARBA" id="ARBA00022679"/>
    </source>
</evidence>
<feature type="compositionally biased region" description="Basic and acidic residues" evidence="7">
    <location>
        <begin position="510"/>
        <end position="520"/>
    </location>
</feature>
<evidence type="ECO:0000256" key="1">
    <source>
        <dbReference type="ARBA" id="ARBA00022527"/>
    </source>
</evidence>
<evidence type="ECO:0000313" key="10">
    <source>
        <dbReference type="Proteomes" id="UP001189429"/>
    </source>
</evidence>
<protein>
    <recommendedName>
        <fullName evidence="8">Protein kinase domain-containing protein</fullName>
    </recommendedName>
</protein>
<dbReference type="EMBL" id="CAUYUJ010007779">
    <property type="protein sequence ID" value="CAK0821927.1"/>
    <property type="molecule type" value="Genomic_DNA"/>
</dbReference>
<dbReference type="PANTHER" id="PTHR24349">
    <property type="entry name" value="SERINE/THREONINE-PROTEIN KINASE"/>
    <property type="match status" value="1"/>
</dbReference>
<reference evidence="9" key="1">
    <citation type="submission" date="2023-10" db="EMBL/GenBank/DDBJ databases">
        <authorList>
            <person name="Chen Y."/>
            <person name="Shah S."/>
            <person name="Dougan E. K."/>
            <person name="Thang M."/>
            <person name="Chan C."/>
        </authorList>
    </citation>
    <scope>NUCLEOTIDE SEQUENCE [LARGE SCALE GENOMIC DNA]</scope>
</reference>
<evidence type="ECO:0000256" key="6">
    <source>
        <dbReference type="PROSITE-ProRule" id="PRU10141"/>
    </source>
</evidence>
<dbReference type="InterPro" id="IPR011009">
    <property type="entry name" value="Kinase-like_dom_sf"/>
</dbReference>
<name>A0ABN9RS75_9DINO</name>
<dbReference type="InterPro" id="IPR017441">
    <property type="entry name" value="Protein_kinase_ATP_BS"/>
</dbReference>
<evidence type="ECO:0000256" key="4">
    <source>
        <dbReference type="ARBA" id="ARBA00022777"/>
    </source>
</evidence>
<keyword evidence="3 6" id="KW-0547">Nucleotide-binding</keyword>
<evidence type="ECO:0000313" key="9">
    <source>
        <dbReference type="EMBL" id="CAK0821927.1"/>
    </source>
</evidence>
<comment type="caution">
    <text evidence="9">The sequence shown here is derived from an EMBL/GenBank/DDBJ whole genome shotgun (WGS) entry which is preliminary data.</text>
</comment>
<dbReference type="InterPro" id="IPR050205">
    <property type="entry name" value="CDPK_Ser/Thr_kinases"/>
</dbReference>
<dbReference type="Proteomes" id="UP001189429">
    <property type="component" value="Unassembled WGS sequence"/>
</dbReference>
<feature type="domain" description="Protein kinase" evidence="8">
    <location>
        <begin position="246"/>
        <end position="525"/>
    </location>
</feature>
<keyword evidence="5 6" id="KW-0067">ATP-binding</keyword>
<keyword evidence="2" id="KW-0808">Transferase</keyword>
<proteinExistence type="predicted"/>
<dbReference type="SMART" id="SM00220">
    <property type="entry name" value="S_TKc"/>
    <property type="match status" value="1"/>
</dbReference>
<dbReference type="PROSITE" id="PS50011">
    <property type="entry name" value="PROTEIN_KINASE_DOM"/>
    <property type="match status" value="1"/>
</dbReference>
<feature type="binding site" evidence="6">
    <location>
        <position position="284"/>
    </location>
    <ligand>
        <name>ATP</name>
        <dbReference type="ChEBI" id="CHEBI:30616"/>
    </ligand>
</feature>
<dbReference type="Pfam" id="PF00069">
    <property type="entry name" value="Pkinase"/>
    <property type="match status" value="1"/>
</dbReference>
<keyword evidence="1" id="KW-0723">Serine/threonine-protein kinase</keyword>
<dbReference type="Pfam" id="PF05686">
    <property type="entry name" value="Glyco_transf_90"/>
    <property type="match status" value="1"/>
</dbReference>
<dbReference type="SUPFAM" id="SSF56112">
    <property type="entry name" value="Protein kinase-like (PK-like)"/>
    <property type="match status" value="1"/>
</dbReference>
<dbReference type="InterPro" id="IPR006598">
    <property type="entry name" value="CAP10"/>
</dbReference>
<keyword evidence="4" id="KW-0418">Kinase</keyword>
<dbReference type="Gene3D" id="1.10.510.10">
    <property type="entry name" value="Transferase(Phosphotransferase) domain 1"/>
    <property type="match status" value="1"/>
</dbReference>
<feature type="region of interest" description="Disordered" evidence="7">
    <location>
        <begin position="608"/>
        <end position="631"/>
    </location>
</feature>
<accession>A0ABN9RS75</accession>
<evidence type="ECO:0000259" key="8">
    <source>
        <dbReference type="PROSITE" id="PS50011"/>
    </source>
</evidence>
<keyword evidence="10" id="KW-1185">Reference proteome</keyword>
<dbReference type="InterPro" id="IPR000719">
    <property type="entry name" value="Prot_kinase_dom"/>
</dbReference>
<dbReference type="SUPFAM" id="SSF54631">
    <property type="entry name" value="CBS-domain pair"/>
    <property type="match status" value="1"/>
</dbReference>
<evidence type="ECO:0000256" key="3">
    <source>
        <dbReference type="ARBA" id="ARBA00022741"/>
    </source>
</evidence>
<evidence type="ECO:0000256" key="7">
    <source>
        <dbReference type="SAM" id="MobiDB-lite"/>
    </source>
</evidence>
<organism evidence="9 10">
    <name type="scientific">Prorocentrum cordatum</name>
    <dbReference type="NCBI Taxonomy" id="2364126"/>
    <lineage>
        <taxon>Eukaryota</taxon>
        <taxon>Sar</taxon>
        <taxon>Alveolata</taxon>
        <taxon>Dinophyceae</taxon>
        <taxon>Prorocentrales</taxon>
        <taxon>Prorocentraceae</taxon>
        <taxon>Prorocentrum</taxon>
    </lineage>
</organism>
<gene>
    <name evidence="9" type="ORF">PCOR1329_LOCUS23061</name>
</gene>
<dbReference type="Gene3D" id="3.10.580.10">
    <property type="entry name" value="CBS-domain"/>
    <property type="match status" value="1"/>
</dbReference>
<sequence length="1080" mass="117720">MPGPSEEFSAAVVPASPLIFGTSNCDRIYWQLFAGALVLAQDTPFVSWALGVVGAGARGAALQPFEHYVPVRYDLSDLPERLQWLRDNDARAEEIARAGRRFAVRHLGYEGVLLYVDRALRRYAADHLAEGGAAAGVGPAGSQEGHLLARSPEMGGQCSVPETAHALAKQVETGVIAWQWRPKGEVRNPPGNARVRPGRARAGSLLLATEGLGARCCLSQRSLKLELLACLYHQGKNLVSVYEYTTTPPTVVGSGFSGDVVLCRRRERAAVRQNSETAVRCVKKFDLQRMSLDNLAKLKNEATIYLSLEHPAIARLFDVFEDDREVSLVMQYCSGGTLEHALRSQGAFEEQAFKEHAVPMLSAVNYIHRAGIVHRDIKPRNWVHEADGVTVKLIDFGFSAKQFLSAEHSDTLQGCMGTLGYLAPEVVRAGLADSAAYGAGCDVWSLGVVFLELLTGEPAFHRDSGFCEGYTEEVVQREILDVTADVVERHLASAPGAPRPLLRRLLTPDPDGRPSAESALRDPYLEQPIAQLQQPAKALPMGVVLDRFRAHGLASKPSRAWLQALARSPTHLPWGEFCVLRNTFKMFDARGGFRGTVDLAAFCSTVLGSSPPPSPEASPSAPSRCGGGEDTCDLQAVPELETEDDEAYWDSYASLEGGAAHSPRASAPGPQVEKHRGSPLGLSAVEVGSIWRRVCGEQESLSYCEFLAVLLPPIEDVFEDATPAGRPGYRGADPFGLSPQVAEWKVDEPVSCFLQLLRGGARQNKVPVFTEGERVQDVVKTMTGEHHRWAVVRFRDGRHAFFDYMDVNRELVQLCDRARDGERPSAFLAALAAKTVGEIANRSGFSAFVPCVASTPLRRVLKLLSAPAAAAGLGRRGSRQCPVRRVPIMDQQGRVVHVFSCTDFLELAMRFPGPSSVLKQHAAEKFDRRDSILELSALHDGPFMDALRTMDTHSLPTCPVTSHSLSGDMGGVVASNVVSVTDLKWVIGSGDFHLLDGSLSAFVTWRSGIVDSHLDEIIRQQRLNRFKVVSVQVCDSLYHLSQRLLASKLLRVFLSSDDIARIVGIVGSRDILVEVISDLI</sequence>
<feature type="region of interest" description="Disordered" evidence="7">
    <location>
        <begin position="501"/>
        <end position="520"/>
    </location>
</feature>
<dbReference type="InterPro" id="IPR046342">
    <property type="entry name" value="CBS_dom_sf"/>
</dbReference>
<dbReference type="PROSITE" id="PS00107">
    <property type="entry name" value="PROTEIN_KINASE_ATP"/>
    <property type="match status" value="1"/>
</dbReference>